<dbReference type="RefSeq" id="WP_213513860.1">
    <property type="nucleotide sequence ID" value="NZ_BOSE01000002.1"/>
</dbReference>
<dbReference type="PANTHER" id="PTHR43118:SF1">
    <property type="entry name" value="RHAMNOGALACTURONAN LYASE (EUROFUNG)"/>
    <property type="match status" value="1"/>
</dbReference>
<sequence>MQNDAGVEQYIEWSRLDCSKAGPRCKVLLGDLNSDGQMELLFVQADGDIDDRYVPHQVIALTAYTLDGELLWQVGEPSVDAGGPGSDFPAQIYDWDLDGHNEVLCVMNGELLVLAGHDGSVKRRLILPGKEAHDCMIICNLRGTGQPQDLILKDRYRKLWAMDYDWNLLWTYEGNPGHFPYPYDLDGDGRDEVIAGYDVLDAEGRLKWSTQPLEDHADCIWVGDVLGRGDKQIVIGGSVTVMYDSAGQELWRYEGSIESQHIALGRFIKNEPGLQVAGLDRIVRGDVSGRNSQSGKDGIFMLNRHGEELWKEDRQTSGWLTIIHTIRRWDYTELDYILAFRRGGGINPTIYDGQMNIIAQFPFDGYVVFGDLLQSGLEQVVIYNNEEARVYGKEARPASVVAGAVGRGQATAIPQEKRLYSSTLYPGGEY</sequence>
<gene>
    <name evidence="1" type="ORF">J40TS1_12050</name>
</gene>
<dbReference type="InterPro" id="IPR034641">
    <property type="entry name" value="RGL11"/>
</dbReference>
<dbReference type="SUPFAM" id="SSF69318">
    <property type="entry name" value="Integrin alpha N-terminal domain"/>
    <property type="match status" value="1"/>
</dbReference>
<dbReference type="AlphaFoldDB" id="A0A920CXQ9"/>
<dbReference type="EMBL" id="BOSE01000002">
    <property type="protein sequence ID" value="GIP15563.1"/>
    <property type="molecule type" value="Genomic_DNA"/>
</dbReference>
<evidence type="ECO:0008006" key="3">
    <source>
        <dbReference type="Google" id="ProtNLM"/>
    </source>
</evidence>
<protein>
    <recommendedName>
        <fullName evidence="3">VCBS repeat-containing protein</fullName>
    </recommendedName>
</protein>
<name>A0A920CXQ9_9BACL</name>
<dbReference type="Proteomes" id="UP000683139">
    <property type="component" value="Unassembled WGS sequence"/>
</dbReference>
<keyword evidence="2" id="KW-1185">Reference proteome</keyword>
<evidence type="ECO:0000313" key="1">
    <source>
        <dbReference type="EMBL" id="GIP15563.1"/>
    </source>
</evidence>
<dbReference type="InterPro" id="IPR028994">
    <property type="entry name" value="Integrin_alpha_N"/>
</dbReference>
<accession>A0A920CXQ9</accession>
<evidence type="ECO:0000313" key="2">
    <source>
        <dbReference type="Proteomes" id="UP000683139"/>
    </source>
</evidence>
<reference evidence="1" key="1">
    <citation type="submission" date="2021-03" db="EMBL/GenBank/DDBJ databases">
        <title>Antimicrobial resistance genes in bacteria isolated from Japanese honey, and their potential for conferring macrolide and lincosamide resistance in the American foulbrood pathogen Paenibacillus larvae.</title>
        <authorList>
            <person name="Okamoto M."/>
            <person name="Kumagai M."/>
            <person name="Kanamori H."/>
            <person name="Takamatsu D."/>
        </authorList>
    </citation>
    <scope>NUCLEOTIDE SEQUENCE</scope>
    <source>
        <strain evidence="1">J40TS1</strain>
    </source>
</reference>
<comment type="caution">
    <text evidence="1">The sequence shown here is derived from an EMBL/GenBank/DDBJ whole genome shotgun (WGS) entry which is preliminary data.</text>
</comment>
<organism evidence="1 2">
    <name type="scientific">Paenibacillus montaniterrae</name>
    <dbReference type="NCBI Taxonomy" id="429341"/>
    <lineage>
        <taxon>Bacteria</taxon>
        <taxon>Bacillati</taxon>
        <taxon>Bacillota</taxon>
        <taxon>Bacilli</taxon>
        <taxon>Bacillales</taxon>
        <taxon>Paenibacillaceae</taxon>
        <taxon>Paenibacillus</taxon>
    </lineage>
</organism>
<proteinExistence type="predicted"/>
<dbReference type="PANTHER" id="PTHR43118">
    <property type="entry name" value="RHAMNOGALACTURONAN LYASE (EUROFUNG)"/>
    <property type="match status" value="1"/>
</dbReference>